<comment type="cofactor">
    <cofactor evidence="1">
        <name>Mg(2+)</name>
        <dbReference type="ChEBI" id="CHEBI:18420"/>
    </cofactor>
</comment>
<dbReference type="InterPro" id="IPR008930">
    <property type="entry name" value="Terpenoid_cyclase/PrenylTrfase"/>
</dbReference>
<keyword evidence="2" id="KW-0479">Metal-binding</keyword>
<dbReference type="SFLD" id="SFLDG01019">
    <property type="entry name" value="Terpene_Cyclase_Like_1_C_Termi"/>
    <property type="match status" value="1"/>
</dbReference>
<dbReference type="InterPro" id="IPR034741">
    <property type="entry name" value="Terpene_cyclase-like_1_C"/>
</dbReference>
<evidence type="ECO:0000256" key="1">
    <source>
        <dbReference type="ARBA" id="ARBA00001946"/>
    </source>
</evidence>
<evidence type="ECO:0000313" key="6">
    <source>
        <dbReference type="Proteomes" id="UP001408789"/>
    </source>
</evidence>
<dbReference type="EMBL" id="JBCNJP010000016">
    <property type="protein sequence ID" value="KAK9065728.1"/>
    <property type="molecule type" value="Genomic_DNA"/>
</dbReference>
<dbReference type="InterPro" id="IPR044814">
    <property type="entry name" value="Terpene_cyclase_plant_C1"/>
</dbReference>
<dbReference type="GO" id="GO:0016102">
    <property type="term" value="P:diterpenoid biosynthetic process"/>
    <property type="evidence" value="ECO:0007669"/>
    <property type="project" value="InterPro"/>
</dbReference>
<dbReference type="InterPro" id="IPR001906">
    <property type="entry name" value="Terpene_synth_N"/>
</dbReference>
<dbReference type="GO" id="GO:0034005">
    <property type="term" value="F:germacrene-A synthase activity"/>
    <property type="evidence" value="ECO:0007669"/>
    <property type="project" value="UniProtKB-ARBA"/>
</dbReference>
<evidence type="ECO:0000259" key="4">
    <source>
        <dbReference type="Pfam" id="PF03936"/>
    </source>
</evidence>
<dbReference type="InterPro" id="IPR050148">
    <property type="entry name" value="Terpene_synthase-like"/>
</dbReference>
<dbReference type="PANTHER" id="PTHR31225">
    <property type="entry name" value="OS04G0344100 PROTEIN-RELATED"/>
    <property type="match status" value="1"/>
</dbReference>
<dbReference type="Proteomes" id="UP001408789">
    <property type="component" value="Unassembled WGS sequence"/>
</dbReference>
<gene>
    <name evidence="5" type="ORF">SSX86_015129</name>
</gene>
<evidence type="ECO:0000313" key="5">
    <source>
        <dbReference type="EMBL" id="KAK9065728.1"/>
    </source>
</evidence>
<dbReference type="Pfam" id="PF01397">
    <property type="entry name" value="Terpene_synth"/>
    <property type="match status" value="1"/>
</dbReference>
<feature type="domain" description="Terpene synthase metal-binding" evidence="4">
    <location>
        <begin position="252"/>
        <end position="489"/>
    </location>
</feature>
<sequence>MSSKSSEAFRPFRSTSPSVWGDAFLNYDKEDLGEVEQIVEELKEHVRKDIAASLDNPKEHANLLKQIDAIQRLGISYYFEEEIANALQYVYEAYGDDWNGGSTSIWFRLLRQQGIYVSCDTFNKYKDQHGAFKETLTNDVEEMLELYEATCLRVQGEVVLDEALDFTRAHLADIAMDPVRCNSTLSAHIQETLETPLHKRVPRLEALSYIRFYEKQASHDQSLLKLAKLGFNLLQSLYKSELSQVSKWWKGIDVLKNLPYVRDRIVESYFWAFGIYSDPKYSLARVFLAKVIQMATIIDDTYDAYATYEELEIFTEAVERWSITSLDGLPKYMKFVYKVLLDLYQEMEPIMEIEEITPLFNRSKEFMIEFIKGYMVEAKWVNEGRIPTTDEHASIAFTTGGGSLLISSCYLGMGDIITSESIKWAMSEPPLFKASSTIGRLLNDIVCYKRSEEIRDLPSIVECYMKQHEMSEEEVIEFVRKQIEDVWKDINRESLVCNHIPRSLMMVVVNSARILYFIYAHKDNFSEVGEDAKNQIDSCFIHAML</sequence>
<accession>A0AAP0GWB6</accession>
<dbReference type="SFLD" id="SFLDS00005">
    <property type="entry name" value="Isoprenoid_Synthase_Type_I"/>
    <property type="match status" value="1"/>
</dbReference>
<dbReference type="SUPFAM" id="SSF48576">
    <property type="entry name" value="Terpenoid synthases"/>
    <property type="match status" value="1"/>
</dbReference>
<dbReference type="GO" id="GO:0000287">
    <property type="term" value="F:magnesium ion binding"/>
    <property type="evidence" value="ECO:0007669"/>
    <property type="project" value="InterPro"/>
</dbReference>
<evidence type="ECO:0000259" key="3">
    <source>
        <dbReference type="Pfam" id="PF01397"/>
    </source>
</evidence>
<dbReference type="FunFam" id="1.10.600.10:FF:000007">
    <property type="entry name" value="Isoprene synthase, chloroplastic"/>
    <property type="match status" value="1"/>
</dbReference>
<dbReference type="InterPro" id="IPR008949">
    <property type="entry name" value="Isoprenoid_synthase_dom_sf"/>
</dbReference>
<dbReference type="InterPro" id="IPR005630">
    <property type="entry name" value="Terpene_synthase_metal-bd"/>
</dbReference>
<name>A0AAP0GWB6_9ASTR</name>
<comment type="caution">
    <text evidence="5">The sequence shown here is derived from an EMBL/GenBank/DDBJ whole genome shotgun (WGS) entry which is preliminary data.</text>
</comment>
<dbReference type="PANTHER" id="PTHR31225:SF250">
    <property type="entry name" value="(-)-BETA-CARYOPHYLLENE SYNTHASE"/>
    <property type="match status" value="1"/>
</dbReference>
<dbReference type="FunFam" id="1.50.10.130:FF:000001">
    <property type="entry name" value="Isoprene synthase, chloroplastic"/>
    <property type="match status" value="1"/>
</dbReference>
<proteinExistence type="predicted"/>
<feature type="domain" description="Terpene synthase N-terminal" evidence="3">
    <location>
        <begin position="20"/>
        <end position="193"/>
    </location>
</feature>
<dbReference type="CDD" id="cd00684">
    <property type="entry name" value="Terpene_cyclase_plant_C1"/>
    <property type="match status" value="1"/>
</dbReference>
<dbReference type="Pfam" id="PF03936">
    <property type="entry name" value="Terpene_synth_C"/>
    <property type="match status" value="1"/>
</dbReference>
<evidence type="ECO:0008006" key="7">
    <source>
        <dbReference type="Google" id="ProtNLM"/>
    </source>
</evidence>
<dbReference type="AlphaFoldDB" id="A0AAP0GWB6"/>
<dbReference type="SUPFAM" id="SSF48239">
    <property type="entry name" value="Terpenoid cyclases/Protein prenyltransferases"/>
    <property type="match status" value="1"/>
</dbReference>
<dbReference type="GO" id="GO:0046246">
    <property type="term" value="P:terpene biosynthetic process"/>
    <property type="evidence" value="ECO:0007669"/>
    <property type="project" value="UniProtKB-ARBA"/>
</dbReference>
<organism evidence="5 6">
    <name type="scientific">Deinandra increscens subsp. villosa</name>
    <dbReference type="NCBI Taxonomy" id="3103831"/>
    <lineage>
        <taxon>Eukaryota</taxon>
        <taxon>Viridiplantae</taxon>
        <taxon>Streptophyta</taxon>
        <taxon>Embryophyta</taxon>
        <taxon>Tracheophyta</taxon>
        <taxon>Spermatophyta</taxon>
        <taxon>Magnoliopsida</taxon>
        <taxon>eudicotyledons</taxon>
        <taxon>Gunneridae</taxon>
        <taxon>Pentapetalae</taxon>
        <taxon>asterids</taxon>
        <taxon>campanulids</taxon>
        <taxon>Asterales</taxon>
        <taxon>Asteraceae</taxon>
        <taxon>Asteroideae</taxon>
        <taxon>Heliantheae alliance</taxon>
        <taxon>Madieae</taxon>
        <taxon>Madiinae</taxon>
        <taxon>Deinandra</taxon>
    </lineage>
</organism>
<keyword evidence="6" id="KW-1185">Reference proteome</keyword>
<evidence type="ECO:0000256" key="2">
    <source>
        <dbReference type="ARBA" id="ARBA00022723"/>
    </source>
</evidence>
<dbReference type="Gene3D" id="1.10.600.10">
    <property type="entry name" value="Farnesyl Diphosphate Synthase"/>
    <property type="match status" value="1"/>
</dbReference>
<dbReference type="Gene3D" id="1.50.10.130">
    <property type="entry name" value="Terpene synthase, N-terminal domain"/>
    <property type="match status" value="1"/>
</dbReference>
<reference evidence="5 6" key="1">
    <citation type="submission" date="2024-04" db="EMBL/GenBank/DDBJ databases">
        <title>The reference genome of an endangered Asteraceae, Deinandra increscens subsp. villosa, native to the Central Coast of California.</title>
        <authorList>
            <person name="Guilliams M."/>
            <person name="Hasenstab-Lehman K."/>
            <person name="Meyer R."/>
            <person name="Mcevoy S."/>
        </authorList>
    </citation>
    <scope>NUCLEOTIDE SEQUENCE [LARGE SCALE GENOMIC DNA]</scope>
    <source>
        <tissue evidence="5">Leaf</tissue>
    </source>
</reference>
<dbReference type="InterPro" id="IPR036965">
    <property type="entry name" value="Terpene_synth_N_sf"/>
</dbReference>
<protein>
    <recommendedName>
        <fullName evidence="7">Sesquiterpene synthase</fullName>
    </recommendedName>
</protein>